<dbReference type="NCBIfam" id="NF045710">
    <property type="entry name" value="GSU0071_fam"/>
    <property type="match status" value="1"/>
</dbReference>
<protein>
    <submittedName>
        <fullName evidence="2">Uncharacterized protein</fullName>
    </submittedName>
</protein>
<sequence>MNTNLIDEAIDRYVSERMTAGREHASSRFLSYAHLKCTGSEIGEFMRHVTGLTRYYIDVTKVFENPFRGIEMAFLSTMLVVAVVACWLMQDEATRLCGICIFAGTIVHGFALIRHIARKWLESGVMIAMYEELVALVEQEEASLRG</sequence>
<feature type="transmembrane region" description="Helical" evidence="1">
    <location>
        <begin position="72"/>
        <end position="89"/>
    </location>
</feature>
<comment type="caution">
    <text evidence="2">The sequence shown here is derived from an EMBL/GenBank/DDBJ whole genome shotgun (WGS) entry which is preliminary data.</text>
</comment>
<accession>A0A5A9XND0</accession>
<evidence type="ECO:0000256" key="1">
    <source>
        <dbReference type="SAM" id="Phobius"/>
    </source>
</evidence>
<dbReference type="AlphaFoldDB" id="A0A5A9XND0"/>
<keyword evidence="1" id="KW-1133">Transmembrane helix</keyword>
<name>A0A5A9XND0_9BACT</name>
<dbReference type="OrthoDB" id="5396159at2"/>
<keyword evidence="1" id="KW-0812">Transmembrane</keyword>
<reference evidence="2 3" key="1">
    <citation type="submission" date="2019-04" db="EMBL/GenBank/DDBJ databases">
        <title>Geobacter ruber sp. nov., ferric-reducing bacteria isolated from paddy soil.</title>
        <authorList>
            <person name="Xu Z."/>
            <person name="Masuda Y."/>
            <person name="Itoh H."/>
            <person name="Senoo K."/>
        </authorList>
    </citation>
    <scope>NUCLEOTIDE SEQUENCE [LARGE SCALE GENOMIC DNA]</scope>
    <source>
        <strain evidence="2 3">Red88</strain>
    </source>
</reference>
<keyword evidence="1" id="KW-0472">Membrane</keyword>
<evidence type="ECO:0000313" key="3">
    <source>
        <dbReference type="Proteomes" id="UP000324298"/>
    </source>
</evidence>
<dbReference type="RefSeq" id="WP_149306213.1">
    <property type="nucleotide sequence ID" value="NZ_SRSD01000002.1"/>
</dbReference>
<dbReference type="EMBL" id="SRSD01000002">
    <property type="protein sequence ID" value="KAA0894055.1"/>
    <property type="molecule type" value="Genomic_DNA"/>
</dbReference>
<proteinExistence type="predicted"/>
<organism evidence="2 3">
    <name type="scientific">Oryzomonas rubra</name>
    <dbReference type="NCBI Taxonomy" id="2509454"/>
    <lineage>
        <taxon>Bacteria</taxon>
        <taxon>Pseudomonadati</taxon>
        <taxon>Thermodesulfobacteriota</taxon>
        <taxon>Desulfuromonadia</taxon>
        <taxon>Geobacterales</taxon>
        <taxon>Geobacteraceae</taxon>
        <taxon>Oryzomonas</taxon>
    </lineage>
</organism>
<keyword evidence="3" id="KW-1185">Reference proteome</keyword>
<dbReference type="Proteomes" id="UP000324298">
    <property type="component" value="Unassembled WGS sequence"/>
</dbReference>
<feature type="transmembrane region" description="Helical" evidence="1">
    <location>
        <begin position="96"/>
        <end position="117"/>
    </location>
</feature>
<gene>
    <name evidence="2" type="ORF">ET418_03555</name>
</gene>
<evidence type="ECO:0000313" key="2">
    <source>
        <dbReference type="EMBL" id="KAA0894055.1"/>
    </source>
</evidence>